<dbReference type="PANTHER" id="PTHR47086">
    <property type="entry name" value="BTB DOMAIN-CONTAINING PROTEIN"/>
    <property type="match status" value="1"/>
</dbReference>
<gene>
    <name evidence="4" type="ORF">Y1Q_0022623</name>
</gene>
<dbReference type="Pfam" id="PF20783">
    <property type="entry name" value="DUF5575_N"/>
    <property type="match status" value="1"/>
</dbReference>
<accession>A0A151PHN2</accession>
<dbReference type="InterPro" id="IPR049217">
    <property type="entry name" value="DUF5575_N"/>
</dbReference>
<reference evidence="4 5" key="1">
    <citation type="journal article" date="2012" name="Genome Biol.">
        <title>Sequencing three crocodilian genomes to illuminate the evolution of archosaurs and amniotes.</title>
        <authorList>
            <person name="St John J.A."/>
            <person name="Braun E.L."/>
            <person name="Isberg S.R."/>
            <person name="Miles L.G."/>
            <person name="Chong A.Y."/>
            <person name="Gongora J."/>
            <person name="Dalzell P."/>
            <person name="Moran C."/>
            <person name="Bed'hom B."/>
            <person name="Abzhanov A."/>
            <person name="Burgess S.C."/>
            <person name="Cooksey A.M."/>
            <person name="Castoe T.A."/>
            <person name="Crawford N.G."/>
            <person name="Densmore L.D."/>
            <person name="Drew J.C."/>
            <person name="Edwards S.V."/>
            <person name="Faircloth B.C."/>
            <person name="Fujita M.K."/>
            <person name="Greenwold M.J."/>
            <person name="Hoffmann F.G."/>
            <person name="Howard J.M."/>
            <person name="Iguchi T."/>
            <person name="Janes D.E."/>
            <person name="Khan S.Y."/>
            <person name="Kohno S."/>
            <person name="de Koning A.J."/>
            <person name="Lance S.L."/>
            <person name="McCarthy F.M."/>
            <person name="McCormack J.E."/>
            <person name="Merchant M.E."/>
            <person name="Peterson D.G."/>
            <person name="Pollock D.D."/>
            <person name="Pourmand N."/>
            <person name="Raney B.J."/>
            <person name="Roessler K.A."/>
            <person name="Sanford J.R."/>
            <person name="Sawyer R.H."/>
            <person name="Schmidt C.J."/>
            <person name="Triplett E.W."/>
            <person name="Tuberville T.D."/>
            <person name="Venegas-Anaya M."/>
            <person name="Howard J.T."/>
            <person name="Jarvis E.D."/>
            <person name="Guillette L.J.Jr."/>
            <person name="Glenn T.C."/>
            <person name="Green R.E."/>
            <person name="Ray D.A."/>
        </authorList>
    </citation>
    <scope>NUCLEOTIDE SEQUENCE [LARGE SCALE GENOMIC DNA]</scope>
    <source>
        <strain evidence="4">KSC_2009_1</strain>
    </source>
</reference>
<evidence type="ECO:0000259" key="3">
    <source>
        <dbReference type="Pfam" id="PF20784"/>
    </source>
</evidence>
<feature type="domain" description="DUF5575" evidence="2">
    <location>
        <begin position="13"/>
        <end position="109"/>
    </location>
</feature>
<keyword evidence="5" id="KW-1185">Reference proteome</keyword>
<sequence>MACGRLACQPPRGMEEAELQEKEFFSWEEFSTFFDAWCEHRKVLFFVKNSVPLSKCKWATAPPQPGVVEALKYSSVRLVCKDVRGSSKPTQGGQQKGCSASIVLKMSPKFAYYFKKGYLMANSCLPVRTTNKISKQFVGAQDVRRLLSYCKSRDHGVLDVLHGLDSLFASDPGAKRFPLMLFFDRMVGLNEEFDLYTVLCVDGTGRGHECTYCLTRKETPDLLRFTLASLVQSVPEVKFKICRSQLASSKSPAAYNQAVQEMKAIFPHRFVRYFCRHWQPRSEMWVQFWAFETACNVNACELLKEHQHQLLSVLSPPLTVAQCILDLTAMQASGAATAEDQELDEEELAARYRSVCKPEPAGLIEEELGRSALGLYPDSLPGYAPVVTQARSLSELGLDFSREKAAGPGLGARFQLELQWRGSEGVCWTTL</sequence>
<name>A0A151PHN2_ALLMI</name>
<dbReference type="InterPro" id="IPR049218">
    <property type="entry name" value="DUF5575_C"/>
</dbReference>
<dbReference type="InterPro" id="IPR040854">
    <property type="entry name" value="ZSWIM9"/>
</dbReference>
<evidence type="ECO:0000313" key="5">
    <source>
        <dbReference type="Proteomes" id="UP000050525"/>
    </source>
</evidence>
<dbReference type="PANTHER" id="PTHR47086:SF1">
    <property type="entry name" value="ZINC FINGER SWIM-TYPE CONTAINING 9"/>
    <property type="match status" value="1"/>
</dbReference>
<evidence type="ECO:0000259" key="2">
    <source>
        <dbReference type="Pfam" id="PF20783"/>
    </source>
</evidence>
<dbReference type="Pfam" id="PF20784">
    <property type="entry name" value="DUF5575_C"/>
    <property type="match status" value="1"/>
</dbReference>
<organism evidence="4 5">
    <name type="scientific">Alligator mississippiensis</name>
    <name type="common">American alligator</name>
    <dbReference type="NCBI Taxonomy" id="8496"/>
    <lineage>
        <taxon>Eukaryota</taxon>
        <taxon>Metazoa</taxon>
        <taxon>Chordata</taxon>
        <taxon>Craniata</taxon>
        <taxon>Vertebrata</taxon>
        <taxon>Euteleostomi</taxon>
        <taxon>Archelosauria</taxon>
        <taxon>Archosauria</taxon>
        <taxon>Crocodylia</taxon>
        <taxon>Alligatoridae</taxon>
        <taxon>Alligatorinae</taxon>
        <taxon>Alligator</taxon>
    </lineage>
</organism>
<dbReference type="AlphaFoldDB" id="A0A151PHN2"/>
<evidence type="ECO:0000313" key="4">
    <source>
        <dbReference type="EMBL" id="KYO48414.1"/>
    </source>
</evidence>
<feature type="domain" description="DUF5575" evidence="3">
    <location>
        <begin position="240"/>
        <end position="331"/>
    </location>
</feature>
<dbReference type="InterPro" id="IPR048315">
    <property type="entry name" value="ZSWIM9_RNaseH-like"/>
</dbReference>
<protein>
    <submittedName>
        <fullName evidence="4">Uncharacterized protein</fullName>
    </submittedName>
</protein>
<dbReference type="Proteomes" id="UP000050525">
    <property type="component" value="Unassembled WGS sequence"/>
</dbReference>
<evidence type="ECO:0000259" key="1">
    <source>
        <dbReference type="Pfam" id="PF17738"/>
    </source>
</evidence>
<dbReference type="EMBL" id="AKHW03000190">
    <property type="protein sequence ID" value="KYO48414.1"/>
    <property type="molecule type" value="Genomic_DNA"/>
</dbReference>
<dbReference type="Pfam" id="PF17738">
    <property type="entry name" value="DUF5575"/>
    <property type="match status" value="1"/>
</dbReference>
<proteinExistence type="predicted"/>
<feature type="domain" description="ZSWIM9 central RNaseH-like" evidence="1">
    <location>
        <begin position="127"/>
        <end position="175"/>
    </location>
</feature>
<comment type="caution">
    <text evidence="4">The sequence shown here is derived from an EMBL/GenBank/DDBJ whole genome shotgun (WGS) entry which is preliminary data.</text>
</comment>